<accession>A0ABV9CQV7</accession>
<dbReference type="RefSeq" id="WP_380848728.1">
    <property type="nucleotide sequence ID" value="NZ_JBHSFP010000034.1"/>
</dbReference>
<organism evidence="1 2">
    <name type="scientific">Sphaerisporangium dianthi</name>
    <dbReference type="NCBI Taxonomy" id="1436120"/>
    <lineage>
        <taxon>Bacteria</taxon>
        <taxon>Bacillati</taxon>
        <taxon>Actinomycetota</taxon>
        <taxon>Actinomycetes</taxon>
        <taxon>Streptosporangiales</taxon>
        <taxon>Streptosporangiaceae</taxon>
        <taxon>Sphaerisporangium</taxon>
    </lineage>
</organism>
<dbReference type="EMBL" id="JBHSFP010000034">
    <property type="protein sequence ID" value="MFC4535685.1"/>
    <property type="molecule type" value="Genomic_DNA"/>
</dbReference>
<evidence type="ECO:0000313" key="1">
    <source>
        <dbReference type="EMBL" id="MFC4535685.1"/>
    </source>
</evidence>
<dbReference type="Proteomes" id="UP001596004">
    <property type="component" value="Unassembled WGS sequence"/>
</dbReference>
<protein>
    <submittedName>
        <fullName evidence="1">Uncharacterized protein</fullName>
    </submittedName>
</protein>
<evidence type="ECO:0000313" key="2">
    <source>
        <dbReference type="Proteomes" id="UP001596004"/>
    </source>
</evidence>
<name>A0ABV9CQV7_9ACTN</name>
<keyword evidence="2" id="KW-1185">Reference proteome</keyword>
<reference evidence="2" key="1">
    <citation type="journal article" date="2019" name="Int. J. Syst. Evol. Microbiol.">
        <title>The Global Catalogue of Microorganisms (GCM) 10K type strain sequencing project: providing services to taxonomists for standard genome sequencing and annotation.</title>
        <authorList>
            <consortium name="The Broad Institute Genomics Platform"/>
            <consortium name="The Broad Institute Genome Sequencing Center for Infectious Disease"/>
            <person name="Wu L."/>
            <person name="Ma J."/>
        </authorList>
    </citation>
    <scope>NUCLEOTIDE SEQUENCE [LARGE SCALE GENOMIC DNA]</scope>
    <source>
        <strain evidence="2">CGMCC 4.7132</strain>
    </source>
</reference>
<comment type="caution">
    <text evidence="1">The sequence shown here is derived from an EMBL/GenBank/DDBJ whole genome shotgun (WGS) entry which is preliminary data.</text>
</comment>
<sequence>MPEDRLPAPALFDGHARGAYTLPDELLKLRDVHTKLTNEPWPVPPQSSWELTGQLATATVDALYAGAPLPDPADIERARAAERVRADTIELLGMALEIAARRVSSCIREQSEQIITGHLAPALDATWQGIREAVGVLHQHGEDEPRRLLSAPAKVRKASDQLDQLAETYTVIRAGRQAMWSMGIRCIEDPGDRYATLANFDDLHRTRMAMSRTPWHGMSLRQTLIYFVDHAAQPWMPTPEQQAAKVAEAIANGPHKLKAVGF</sequence>
<gene>
    <name evidence="1" type="ORF">ACFO60_33395</name>
</gene>
<proteinExistence type="predicted"/>